<evidence type="ECO:0000256" key="1">
    <source>
        <dbReference type="ARBA" id="ARBA00022490"/>
    </source>
</evidence>
<reference evidence="7" key="1">
    <citation type="submission" date="2018-08" db="EMBL/GenBank/DDBJ databases">
        <authorList>
            <person name="Cornetti L."/>
        </authorList>
    </citation>
    <scope>NUCLEOTIDE SEQUENCE</scope>
    <source>
        <strain evidence="7">CH-H</strain>
    </source>
</reference>
<comment type="subunit">
    <text evidence="4">Component of the eukaryotic translation initiation factor 3 (eIF-3) complex. The eIF-3 complex interacts with pix. Interacts with mxt.</text>
</comment>
<dbReference type="FunFam" id="3.40.140.10:FF:000045">
    <property type="entry name" value="Eukaryotic translation initiation factor 3 subunit H"/>
    <property type="match status" value="1"/>
</dbReference>
<dbReference type="InterPro" id="IPR037518">
    <property type="entry name" value="MPN"/>
</dbReference>
<dbReference type="InterPro" id="IPR050242">
    <property type="entry name" value="JAMM_MPN+_peptidase_M67A"/>
</dbReference>
<gene>
    <name evidence="7" type="primary">EOG090X06SH</name>
</gene>
<evidence type="ECO:0000259" key="6">
    <source>
        <dbReference type="PROSITE" id="PS50249"/>
    </source>
</evidence>
<evidence type="ECO:0000256" key="5">
    <source>
        <dbReference type="HAMAP-Rule" id="MF_03007"/>
    </source>
</evidence>
<dbReference type="PROSITE" id="PS50249">
    <property type="entry name" value="MPN"/>
    <property type="match status" value="1"/>
</dbReference>
<dbReference type="GO" id="GO:0003743">
    <property type="term" value="F:translation initiation factor activity"/>
    <property type="evidence" value="ECO:0007669"/>
    <property type="project" value="UniProtKB-UniRule"/>
</dbReference>
<feature type="domain" description="MPN" evidence="6">
    <location>
        <begin position="20"/>
        <end position="153"/>
    </location>
</feature>
<keyword evidence="1 5" id="KW-0963">Cytoplasm</keyword>
<dbReference type="PANTHER" id="PTHR10410">
    <property type="entry name" value="EUKARYOTIC TRANSLATION INITIATION FACTOR 3 -RELATED"/>
    <property type="match status" value="1"/>
</dbReference>
<dbReference type="SMART" id="SM00232">
    <property type="entry name" value="JAB_MPN"/>
    <property type="match status" value="1"/>
</dbReference>
<evidence type="ECO:0000256" key="3">
    <source>
        <dbReference type="ARBA" id="ARBA00022917"/>
    </source>
</evidence>
<name>A0A4Y7MUJ4_DAPPU</name>
<dbReference type="AlphaFoldDB" id="A0A4Y7MUJ4"/>
<protein>
    <recommendedName>
        <fullName evidence="5">Eukaryotic translation initiation factor 3 subunit H</fullName>
        <shortName evidence="5">eIF3h</shortName>
    </recommendedName>
</protein>
<evidence type="ECO:0000313" key="7">
    <source>
        <dbReference type="EMBL" id="SVE83675.1"/>
    </source>
</evidence>
<dbReference type="HAMAP" id="MF_03007">
    <property type="entry name" value="eIF3h"/>
    <property type="match status" value="1"/>
</dbReference>
<dbReference type="InterPro" id="IPR000555">
    <property type="entry name" value="JAMM/MPN+_dom"/>
</dbReference>
<dbReference type="Gene3D" id="3.30.200.20">
    <property type="entry name" value="Phosphorylase Kinase, domain 1"/>
    <property type="match status" value="1"/>
</dbReference>
<organism evidence="7">
    <name type="scientific">Daphnia pulex</name>
    <name type="common">Water flea</name>
    <dbReference type="NCBI Taxonomy" id="6669"/>
    <lineage>
        <taxon>Eukaryota</taxon>
        <taxon>Metazoa</taxon>
        <taxon>Ecdysozoa</taxon>
        <taxon>Arthropoda</taxon>
        <taxon>Crustacea</taxon>
        <taxon>Branchiopoda</taxon>
        <taxon>Diplostraca</taxon>
        <taxon>Cladocera</taxon>
        <taxon>Anomopoda</taxon>
        <taxon>Daphniidae</taxon>
        <taxon>Daphnia</taxon>
    </lineage>
</organism>
<sequence>MANRNRRTNVPDVDNTIDLVQVDGLVVAKIIKHCHEEGSSAVDVAQGVLLGLVADTRLEVTNCFPFPKNLDENFDEEDYQMEMMRHLRKVNVDHLHVGWYQSTQQGAFLSTQFLESQFTYQTSIEESVVLIYDPLKTKRGFLHLKAYRLTPQAVALYKDNDFGADNIKTHHLSFESLYQEIRLVIHNSHLVNALLCELSEMVPSYEGSQYLDLGTASVLEKHLRSLTDNVDELLQDTNKFNIYQRQVVKQQQEKQKYVQKRNLENTARQARGEAALPEEDVTKVFKPIPVPPRLEPMVLSAQIAAHCQQVSLFCSQALGKLFLSEALQQPQSSQQQAVLKGENHFETLSFTKSVSIFKDFVASICAKGGGDFPEDVIGGLNKATHLPTENMGNIFSMIAVIEKLKYYFGRINDECDMMISVFEKYYGQRIEPMDSTKAQTICSSVMESVMRSVSVTHRTDIPPSLANKTVRKFTMDEKEPNWLRLPRENGTVLTLELPETIQEITSFMKLQEKIKKLRLQIAPDPFDKGSIRLAYYGKIYYPVSKDENSSTSASADIVDDVVFKEIISLPKVEELDRQRYVTDLELRKVDIGAGFNGQELNHHHQLQQKALMNVDMFV</sequence>
<dbReference type="CDD" id="cd08065">
    <property type="entry name" value="MPN_eIF3h"/>
    <property type="match status" value="1"/>
</dbReference>
<dbReference type="EMBL" id="LR014056">
    <property type="protein sequence ID" value="SVE83675.1"/>
    <property type="molecule type" value="mRNA"/>
</dbReference>
<dbReference type="InterPro" id="IPR045810">
    <property type="entry name" value="eIF3h_C"/>
</dbReference>
<dbReference type="Pfam" id="PF01398">
    <property type="entry name" value="JAB"/>
    <property type="match status" value="1"/>
</dbReference>
<keyword evidence="3 5" id="KW-0648">Protein biosynthesis</keyword>
<dbReference type="Pfam" id="PF19445">
    <property type="entry name" value="eIF3h_C"/>
    <property type="match status" value="1"/>
</dbReference>
<dbReference type="GO" id="GO:0005852">
    <property type="term" value="C:eukaryotic translation initiation factor 3 complex"/>
    <property type="evidence" value="ECO:0007669"/>
    <property type="project" value="UniProtKB-UniRule"/>
</dbReference>
<accession>A0A4Y7MUJ4</accession>
<dbReference type="InterPro" id="IPR027524">
    <property type="entry name" value="eIF3h"/>
</dbReference>
<dbReference type="GO" id="GO:0016282">
    <property type="term" value="C:eukaryotic 43S preinitiation complex"/>
    <property type="evidence" value="ECO:0007669"/>
    <property type="project" value="UniProtKB-UniRule"/>
</dbReference>
<evidence type="ECO:0000256" key="2">
    <source>
        <dbReference type="ARBA" id="ARBA00022540"/>
    </source>
</evidence>
<dbReference type="OrthoDB" id="10265695at2759"/>
<comment type="function">
    <text evidence="5">Component of the eukaryotic translation initiation factor 3 (eIF-3) complex, which is involved in protein synthesis of a specialized repertoire of mRNAs and, together with other initiation factors, stimulates binding of mRNA and methionyl-tRNAi to the 40S ribosome. The eIF-3 complex specifically targets and initiates translation of a subset of mRNAs involved in cell proliferation.</text>
</comment>
<comment type="subcellular location">
    <subcellularLocation>
        <location evidence="5">Cytoplasm</location>
    </subcellularLocation>
</comment>
<proteinExistence type="evidence at transcript level"/>
<keyword evidence="2 5" id="KW-0396">Initiation factor</keyword>
<evidence type="ECO:0000256" key="4">
    <source>
        <dbReference type="ARBA" id="ARBA00047068"/>
    </source>
</evidence>
<dbReference type="GO" id="GO:0008237">
    <property type="term" value="F:metallopeptidase activity"/>
    <property type="evidence" value="ECO:0007669"/>
    <property type="project" value="InterPro"/>
</dbReference>
<dbReference type="Gene3D" id="3.40.140.10">
    <property type="entry name" value="Cytidine Deaminase, domain 2"/>
    <property type="match status" value="1"/>
</dbReference>
<comment type="similarity">
    <text evidence="5">Belongs to the eIF-3 subunit H family.</text>
</comment>
<dbReference type="GO" id="GO:0033290">
    <property type="term" value="C:eukaryotic 48S preinitiation complex"/>
    <property type="evidence" value="ECO:0007669"/>
    <property type="project" value="UniProtKB-UniRule"/>
</dbReference>
<dbReference type="GO" id="GO:0001732">
    <property type="term" value="P:formation of cytoplasmic translation initiation complex"/>
    <property type="evidence" value="ECO:0007669"/>
    <property type="project" value="UniProtKB-UniRule"/>
</dbReference>